<evidence type="ECO:0000313" key="3">
    <source>
        <dbReference type="EMBL" id="MFD1107067.1"/>
    </source>
</evidence>
<keyword evidence="4" id="KW-1185">Reference proteome</keyword>
<dbReference type="Gene3D" id="3.40.50.2000">
    <property type="entry name" value="Glycogen Phosphorylase B"/>
    <property type="match status" value="2"/>
</dbReference>
<keyword evidence="3" id="KW-0808">Transferase</keyword>
<feature type="domain" description="Glycosyltransferase subfamily 4-like N-terminal" evidence="2">
    <location>
        <begin position="15"/>
        <end position="171"/>
    </location>
</feature>
<dbReference type="Proteomes" id="UP001597203">
    <property type="component" value="Unassembled WGS sequence"/>
</dbReference>
<dbReference type="SUPFAM" id="SSF53756">
    <property type="entry name" value="UDP-Glycosyltransferase/glycogen phosphorylase"/>
    <property type="match status" value="1"/>
</dbReference>
<dbReference type="EMBL" id="JBHTLS010000134">
    <property type="protein sequence ID" value="MFD1107067.1"/>
    <property type="molecule type" value="Genomic_DNA"/>
</dbReference>
<keyword evidence="3" id="KW-0328">Glycosyltransferase</keyword>
<dbReference type="Pfam" id="PF13579">
    <property type="entry name" value="Glyco_trans_4_4"/>
    <property type="match status" value="1"/>
</dbReference>
<evidence type="ECO:0000313" key="4">
    <source>
        <dbReference type="Proteomes" id="UP001597203"/>
    </source>
</evidence>
<reference evidence="4" key="1">
    <citation type="journal article" date="2019" name="Int. J. Syst. Evol. Microbiol.">
        <title>The Global Catalogue of Microorganisms (GCM) 10K type strain sequencing project: providing services to taxonomists for standard genome sequencing and annotation.</title>
        <authorList>
            <consortium name="The Broad Institute Genomics Platform"/>
            <consortium name="The Broad Institute Genome Sequencing Center for Infectious Disease"/>
            <person name="Wu L."/>
            <person name="Ma J."/>
        </authorList>
    </citation>
    <scope>NUCLEOTIDE SEQUENCE [LARGE SCALE GENOMIC DNA]</scope>
    <source>
        <strain evidence="4">CCUG 54329</strain>
    </source>
</reference>
<proteinExistence type="predicted"/>
<dbReference type="GO" id="GO:0016757">
    <property type="term" value="F:glycosyltransferase activity"/>
    <property type="evidence" value="ECO:0007669"/>
    <property type="project" value="UniProtKB-KW"/>
</dbReference>
<feature type="domain" description="Glycosyl transferase family 1" evidence="1">
    <location>
        <begin position="191"/>
        <end position="348"/>
    </location>
</feature>
<gene>
    <name evidence="3" type="ORF">ACFQ24_19560</name>
</gene>
<dbReference type="Pfam" id="PF00534">
    <property type="entry name" value="Glycos_transf_1"/>
    <property type="match status" value="1"/>
</dbReference>
<dbReference type="CDD" id="cd03811">
    <property type="entry name" value="GT4_GT28_WabH-like"/>
    <property type="match status" value="1"/>
</dbReference>
<sequence length="371" mass="39893">MKRRIAFHFFSLDQGGVERMRIALSHELLARGYDVDFVLVKKQGELLPLVPAGVRIVDLGSSRTATSLLPLARYLKKERPDALFSSMGPQNVMAIIARRLVGAKGWLGVMQHNALSAEAKAGISLQQALVPLSYRVFLPGADGVFAVSAGVADDMARATGFEREKIGVLYNPACPEGLDPDALPRVDHAFFDSGDPVVIGCGRLVAQKGWDTLLQAFAQVVERRAARLLILGVGPEEEALKAQAEALGLSDHVAFMGFQSNPAAWMVRSNLFVMSSRYEGFGNVIVEALAVGTAVVSTDCNYGPSEILDGGRYGALVPVGDPASMADAIVASLEKPVDRKRLMARAKEFSVAHVVDNYLRAAFGDEQRQAA</sequence>
<evidence type="ECO:0000259" key="2">
    <source>
        <dbReference type="Pfam" id="PF13579"/>
    </source>
</evidence>
<dbReference type="InterPro" id="IPR001296">
    <property type="entry name" value="Glyco_trans_1"/>
</dbReference>
<name>A0ABW3P5P0_9SPHN</name>
<dbReference type="PANTHER" id="PTHR12526">
    <property type="entry name" value="GLYCOSYLTRANSFERASE"/>
    <property type="match status" value="1"/>
</dbReference>
<dbReference type="EC" id="2.4.-.-" evidence="3"/>
<dbReference type="RefSeq" id="WP_380914283.1">
    <property type="nucleotide sequence ID" value="NZ_JBHTLS010000134.1"/>
</dbReference>
<comment type="caution">
    <text evidence="3">The sequence shown here is derived from an EMBL/GenBank/DDBJ whole genome shotgun (WGS) entry which is preliminary data.</text>
</comment>
<accession>A0ABW3P5P0</accession>
<dbReference type="InterPro" id="IPR028098">
    <property type="entry name" value="Glyco_trans_4-like_N"/>
</dbReference>
<protein>
    <submittedName>
        <fullName evidence="3">Glycosyltransferase</fullName>
        <ecNumber evidence="3">2.4.-.-</ecNumber>
    </submittedName>
</protein>
<dbReference type="PANTHER" id="PTHR12526:SF630">
    <property type="entry name" value="GLYCOSYLTRANSFERASE"/>
    <property type="match status" value="1"/>
</dbReference>
<evidence type="ECO:0000259" key="1">
    <source>
        <dbReference type="Pfam" id="PF00534"/>
    </source>
</evidence>
<organism evidence="3 4">
    <name type="scientific">Sphingobium olei</name>
    <dbReference type="NCBI Taxonomy" id="420955"/>
    <lineage>
        <taxon>Bacteria</taxon>
        <taxon>Pseudomonadati</taxon>
        <taxon>Pseudomonadota</taxon>
        <taxon>Alphaproteobacteria</taxon>
        <taxon>Sphingomonadales</taxon>
        <taxon>Sphingomonadaceae</taxon>
        <taxon>Sphingobium</taxon>
    </lineage>
</organism>